<accession>A0A9Q0RZA6</accession>
<evidence type="ECO:0000256" key="16">
    <source>
        <dbReference type="SAM" id="Phobius"/>
    </source>
</evidence>
<evidence type="ECO:0000256" key="3">
    <source>
        <dbReference type="ARBA" id="ARBA00009295"/>
    </source>
</evidence>
<evidence type="ECO:0000256" key="6">
    <source>
        <dbReference type="ARBA" id="ARBA00022832"/>
    </source>
</evidence>
<keyword evidence="5 14" id="KW-0812">Transmembrane</keyword>
<evidence type="ECO:0000256" key="12">
    <source>
        <dbReference type="ARBA" id="ARBA00023160"/>
    </source>
</evidence>
<dbReference type="InterPro" id="IPR015876">
    <property type="entry name" value="Acyl-CoA_DS"/>
</dbReference>
<comment type="domain">
    <text evidence="14">The histidine box domains are involved in binding the catalytic metal ions.</text>
</comment>
<keyword evidence="4 14" id="KW-0444">Lipid biosynthesis</keyword>
<evidence type="ECO:0000256" key="15">
    <source>
        <dbReference type="SAM" id="MobiDB-lite"/>
    </source>
</evidence>
<evidence type="ECO:0000256" key="11">
    <source>
        <dbReference type="ARBA" id="ARBA00023136"/>
    </source>
</evidence>
<evidence type="ECO:0000256" key="8">
    <source>
        <dbReference type="ARBA" id="ARBA00022989"/>
    </source>
</evidence>
<feature type="domain" description="Proteasome activator PA28 N-terminal" evidence="17">
    <location>
        <begin position="12"/>
        <end position="66"/>
    </location>
</feature>
<evidence type="ECO:0000313" key="19">
    <source>
        <dbReference type="EMBL" id="KAJ6638372.1"/>
    </source>
</evidence>
<dbReference type="GO" id="GO:0005789">
    <property type="term" value="C:endoplasmic reticulum membrane"/>
    <property type="evidence" value="ECO:0007669"/>
    <property type="project" value="TreeGrafter"/>
</dbReference>
<dbReference type="Pfam" id="PF02252">
    <property type="entry name" value="PA28_C"/>
    <property type="match status" value="1"/>
</dbReference>
<dbReference type="Pfam" id="PF02251">
    <property type="entry name" value="PA28_N"/>
    <property type="match status" value="1"/>
</dbReference>
<evidence type="ECO:0000256" key="13">
    <source>
        <dbReference type="ARBA" id="ARBA00037467"/>
    </source>
</evidence>
<keyword evidence="20" id="KW-1185">Reference proteome</keyword>
<evidence type="ECO:0000313" key="20">
    <source>
        <dbReference type="Proteomes" id="UP001151699"/>
    </source>
</evidence>
<keyword evidence="12 14" id="KW-0275">Fatty acid biosynthesis</keyword>
<reference evidence="19" key="1">
    <citation type="submission" date="2022-07" db="EMBL/GenBank/DDBJ databases">
        <authorList>
            <person name="Trinca V."/>
            <person name="Uliana J.V.C."/>
            <person name="Torres T.T."/>
            <person name="Ward R.J."/>
            <person name="Monesi N."/>
        </authorList>
    </citation>
    <scope>NUCLEOTIDE SEQUENCE</scope>
    <source>
        <strain evidence="19">HSMRA1968</strain>
        <tissue evidence="19">Whole embryos</tissue>
    </source>
</reference>
<feature type="region of interest" description="Disordered" evidence="15">
    <location>
        <begin position="71"/>
        <end position="91"/>
    </location>
</feature>
<dbReference type="OrthoDB" id="10260134at2759"/>
<comment type="subcellular location">
    <subcellularLocation>
        <location evidence="1">Membrane</location>
        <topology evidence="1">Multi-pass membrane protein</topology>
    </subcellularLocation>
</comment>
<proteinExistence type="inferred from homology"/>
<keyword evidence="10" id="KW-0443">Lipid metabolism</keyword>
<dbReference type="GO" id="GO:0004768">
    <property type="term" value="F:stearoyl-CoA 9-desaturase activity"/>
    <property type="evidence" value="ECO:0007669"/>
    <property type="project" value="TreeGrafter"/>
</dbReference>
<comment type="function">
    <text evidence="13">Implicated in immunoproteasome assembly and required for efficient antigen processing. The PA28 activator complex enhances the generation of class I binding peptides by altering the cleavage pattern of the proteasome.</text>
</comment>
<dbReference type="CDD" id="cd03505">
    <property type="entry name" value="Delta9-FADS-like"/>
    <property type="match status" value="1"/>
</dbReference>
<feature type="transmembrane region" description="Helical" evidence="16">
    <location>
        <begin position="343"/>
        <end position="361"/>
    </location>
</feature>
<dbReference type="GO" id="GO:0006636">
    <property type="term" value="P:unsaturated fatty acid biosynthetic process"/>
    <property type="evidence" value="ECO:0007669"/>
    <property type="project" value="TreeGrafter"/>
</dbReference>
<dbReference type="InterPro" id="IPR003185">
    <property type="entry name" value="Proteasome_activ_PA28_N"/>
</dbReference>
<comment type="caution">
    <text evidence="19">The sequence shown here is derived from an EMBL/GenBank/DDBJ whole genome shotgun (WGS) entry which is preliminary data.</text>
</comment>
<dbReference type="Proteomes" id="UP001151699">
    <property type="component" value="Chromosome X"/>
</dbReference>
<keyword evidence="8 16" id="KW-1133">Transmembrane helix</keyword>
<dbReference type="GO" id="GO:0008537">
    <property type="term" value="C:proteasome activator complex"/>
    <property type="evidence" value="ECO:0007669"/>
    <property type="project" value="InterPro"/>
</dbReference>
<evidence type="ECO:0000256" key="7">
    <source>
        <dbReference type="ARBA" id="ARBA00022942"/>
    </source>
</evidence>
<evidence type="ECO:0000256" key="10">
    <source>
        <dbReference type="ARBA" id="ARBA00023098"/>
    </source>
</evidence>
<evidence type="ECO:0000259" key="18">
    <source>
        <dbReference type="Pfam" id="PF02252"/>
    </source>
</evidence>
<comment type="cofactor">
    <cofactor evidence="14">
        <name>Fe(2+)</name>
        <dbReference type="ChEBI" id="CHEBI:29033"/>
    </cofactor>
</comment>
<dbReference type="FunFam" id="1.20.120.180:FF:000002">
    <property type="entry name" value="Proteasome activator complex subunit 1"/>
    <property type="match status" value="1"/>
</dbReference>
<dbReference type="SUPFAM" id="SSF47216">
    <property type="entry name" value="Proteasome activator"/>
    <property type="match status" value="1"/>
</dbReference>
<dbReference type="PANTHER" id="PTHR11351:SF21">
    <property type="entry name" value="GH07782P"/>
    <property type="match status" value="1"/>
</dbReference>
<feature type="domain" description="Proteasome activator PA28 C-terminal" evidence="18">
    <location>
        <begin position="110"/>
        <end position="206"/>
    </location>
</feature>
<evidence type="ECO:0000256" key="1">
    <source>
        <dbReference type="ARBA" id="ARBA00004141"/>
    </source>
</evidence>
<protein>
    <submittedName>
        <fullName evidence="19">Acyl-CoA Delta-9 desaturase</fullName>
    </submittedName>
</protein>
<evidence type="ECO:0000256" key="4">
    <source>
        <dbReference type="ARBA" id="ARBA00022516"/>
    </source>
</evidence>
<keyword evidence="9 14" id="KW-0560">Oxidoreductase</keyword>
<dbReference type="InterPro" id="IPR003186">
    <property type="entry name" value="PA28_C"/>
</dbReference>
<feature type="transmembrane region" description="Helical" evidence="16">
    <location>
        <begin position="489"/>
        <end position="510"/>
    </location>
</feature>
<dbReference type="Gene3D" id="1.20.120.180">
    <property type="entry name" value="Proteasome activator pa28, C-terminal domain"/>
    <property type="match status" value="1"/>
</dbReference>
<evidence type="ECO:0000256" key="5">
    <source>
        <dbReference type="ARBA" id="ARBA00022692"/>
    </source>
</evidence>
<gene>
    <name evidence="19" type="primary">FAD9_0</name>
    <name evidence="19" type="ORF">Bhyg_11107</name>
</gene>
<evidence type="ECO:0000256" key="14">
    <source>
        <dbReference type="RuleBase" id="RU000581"/>
    </source>
</evidence>
<evidence type="ECO:0000256" key="9">
    <source>
        <dbReference type="ARBA" id="ARBA00023002"/>
    </source>
</evidence>
<dbReference type="PRINTS" id="PR00075">
    <property type="entry name" value="FACDDSATRASE"/>
</dbReference>
<keyword evidence="6" id="KW-0276">Fatty acid metabolism</keyword>
<dbReference type="InterPro" id="IPR036252">
    <property type="entry name" value="Proteasome_activ_sf"/>
</dbReference>
<dbReference type="PANTHER" id="PTHR11351">
    <property type="entry name" value="ACYL-COA DESATURASE"/>
    <property type="match status" value="1"/>
</dbReference>
<dbReference type="GO" id="GO:0005506">
    <property type="term" value="F:iron ion binding"/>
    <property type="evidence" value="ECO:0007669"/>
    <property type="project" value="TreeGrafter"/>
</dbReference>
<dbReference type="EMBL" id="WJQU01000003">
    <property type="protein sequence ID" value="KAJ6638372.1"/>
    <property type="molecule type" value="Genomic_DNA"/>
</dbReference>
<dbReference type="InterPro" id="IPR036996">
    <property type="entry name" value="PA28_N_sf"/>
</dbReference>
<comment type="similarity">
    <text evidence="2">Belongs to the PA28 family.</text>
</comment>
<organism evidence="19 20">
    <name type="scientific">Pseudolycoriella hygida</name>
    <dbReference type="NCBI Taxonomy" id="35572"/>
    <lineage>
        <taxon>Eukaryota</taxon>
        <taxon>Metazoa</taxon>
        <taxon>Ecdysozoa</taxon>
        <taxon>Arthropoda</taxon>
        <taxon>Hexapoda</taxon>
        <taxon>Insecta</taxon>
        <taxon>Pterygota</taxon>
        <taxon>Neoptera</taxon>
        <taxon>Endopterygota</taxon>
        <taxon>Diptera</taxon>
        <taxon>Nematocera</taxon>
        <taxon>Sciaroidea</taxon>
        <taxon>Sciaridae</taxon>
        <taxon>Pseudolycoriella</taxon>
    </lineage>
</organism>
<dbReference type="InterPro" id="IPR036997">
    <property type="entry name" value="PA28_C_sf"/>
</dbReference>
<evidence type="ECO:0000259" key="17">
    <source>
        <dbReference type="Pfam" id="PF02251"/>
    </source>
</evidence>
<feature type="transmembrane region" description="Helical" evidence="16">
    <location>
        <begin position="373"/>
        <end position="395"/>
    </location>
</feature>
<dbReference type="Gene3D" id="1.20.5.120">
    <property type="entry name" value="Proteasome activator pa28, N-terminal domain"/>
    <property type="match status" value="1"/>
</dbReference>
<comment type="similarity">
    <text evidence="3 14">Belongs to the fatty acid desaturase type 1 family.</text>
</comment>
<name>A0A9Q0RZA6_9DIPT</name>
<keyword evidence="7" id="KW-0647">Proteasome</keyword>
<evidence type="ECO:0000256" key="2">
    <source>
        <dbReference type="ARBA" id="ARBA00005883"/>
    </source>
</evidence>
<keyword evidence="11 16" id="KW-0472">Membrane</keyword>
<dbReference type="AlphaFoldDB" id="A0A9Q0RZA6"/>
<sequence>MADTVNKVCEFQVQEYKDELIKKAEMLITRGFPEKIVELNETLETKMFADRNLHDVYQNVNIPVPDAIALNHADDTNDGPPSKRARLSETPKETLQVSGTKVLALPSGTVHCNKPICDLIEVVKPVIRKLVEDSNLLKMWISFMIPKIEDGNNFGVSIQEDTLAEIQSVETEAAAFFDQISRYFISRAKVVSKVAKYPHIEDYRRAQQALVVVLPAFFVSYLTARNTTEAVDQSASKMGHLASTTTTTTIMYDNLNNNIEPLKKDCLDQSINGMIDTTNNNNNNNNNKICIRDRDDMDESVGENTICDNNENKIGNGEVNAPKKESEGYTYFGFIKVNAKLKWDNIIGIVVIHIMFIYSFLHWRHIPTHIMTYIWGFTCGGLGGFGVTGGAHRLWSHRAYSAKTPLRIILMLCFSLSGQNTLYDWVRDHRVHHKFSETSADPHDSNRGFFFAHVGWLMMNKHPEVVRKGRMLDMTDILNDPVVKFHQKYFIPLKVMLCFVIPTVVPMYFWGESFFWAFYSQCVLRYVFNLNFTWLVNSAAHMWGTRPYDKRINPVQNLYVSIVAMGEGWHNYHHVFPWDYKAAELGHYFNVTTFWIEQFAKIGWAYDLKKPSEELIRKTIQKHGDNTHPIMFGHHLSEVPPPDECSAKDK</sequence>